<comment type="caution">
    <text evidence="3">The sequence shown here is derived from an EMBL/GenBank/DDBJ whole genome shotgun (WGS) entry which is preliminary data.</text>
</comment>
<dbReference type="GO" id="GO:0006974">
    <property type="term" value="P:DNA damage response"/>
    <property type="evidence" value="ECO:0007669"/>
    <property type="project" value="InterPro"/>
</dbReference>
<dbReference type="GO" id="GO:0005759">
    <property type="term" value="C:mitochondrial matrix"/>
    <property type="evidence" value="ECO:0007669"/>
    <property type="project" value="TreeGrafter"/>
</dbReference>
<dbReference type="PANTHER" id="PTHR21052">
    <property type="entry name" value="SPERMATOGENESIS ASSOCIATED 11-RELATED"/>
    <property type="match status" value="1"/>
</dbReference>
<reference evidence="3 4" key="1">
    <citation type="submission" date="2020-10" db="EMBL/GenBank/DDBJ databases">
        <authorList>
            <person name="Sedaghatjoo S."/>
        </authorList>
    </citation>
    <scope>NUCLEOTIDE SEQUENCE [LARGE SCALE GENOMIC DNA]</scope>
    <source>
        <strain evidence="3 4">LLFL</strain>
    </source>
</reference>
<name>A0A9N8QNK5_9BASI</name>
<proteinExistence type="predicted"/>
<dbReference type="InterPro" id="IPR005123">
    <property type="entry name" value="Oxoglu/Fe-dep_dioxygenase_dom"/>
</dbReference>
<gene>
    <name evidence="3" type="ORF">JKILLFL_G5800</name>
</gene>
<dbReference type="PANTHER" id="PTHR21052:SF0">
    <property type="entry name" value="ALPHA-KETOGLUTARATE-DEPENDENT DIOXYGENASE ALKB HOMOLOG 7, MITOCHONDRIAL"/>
    <property type="match status" value="1"/>
</dbReference>
<organism evidence="3 4">
    <name type="scientific">Tilletia laevis</name>
    <dbReference type="NCBI Taxonomy" id="157183"/>
    <lineage>
        <taxon>Eukaryota</taxon>
        <taxon>Fungi</taxon>
        <taxon>Dikarya</taxon>
        <taxon>Basidiomycota</taxon>
        <taxon>Ustilaginomycotina</taxon>
        <taxon>Exobasidiomycetes</taxon>
        <taxon>Tilletiales</taxon>
        <taxon>Tilletiaceae</taxon>
        <taxon>Tilletia</taxon>
    </lineage>
</organism>
<dbReference type="Pfam" id="PF13532">
    <property type="entry name" value="2OG-FeII_Oxy_2"/>
    <property type="match status" value="1"/>
</dbReference>
<evidence type="ECO:0000259" key="2">
    <source>
        <dbReference type="PROSITE" id="PS51471"/>
    </source>
</evidence>
<evidence type="ECO:0000313" key="3">
    <source>
        <dbReference type="EMBL" id="CAD6964619.1"/>
    </source>
</evidence>
<feature type="domain" description="Fe2OG dioxygenase" evidence="2">
    <location>
        <begin position="205"/>
        <end position="317"/>
    </location>
</feature>
<feature type="region of interest" description="Disordered" evidence="1">
    <location>
        <begin position="1"/>
        <end position="75"/>
    </location>
</feature>
<dbReference type="Proteomes" id="UP000836404">
    <property type="component" value="Unassembled WGS sequence"/>
</dbReference>
<dbReference type="GO" id="GO:0006631">
    <property type="term" value="P:fatty acid metabolic process"/>
    <property type="evidence" value="ECO:0007669"/>
    <property type="project" value="TreeGrafter"/>
</dbReference>
<dbReference type="AlphaFoldDB" id="A0A9N8QNK5"/>
<feature type="compositionally biased region" description="Basic and acidic residues" evidence="1">
    <location>
        <begin position="1"/>
        <end position="10"/>
    </location>
</feature>
<dbReference type="Gene3D" id="2.60.120.590">
    <property type="entry name" value="Alpha-ketoglutarate-dependent dioxygenase AlkB-like"/>
    <property type="match status" value="1"/>
</dbReference>
<sequence>MLSEDVHFDTEQGTDGLDAETMSGGVCTPPREGSPTDSLFDSPRQLLQSIYHATDDGPSGGPSSSSSHSASAHAGCASRSCPPIRGLHLFPDVLSPEQASSTLESIISAYPSLAGGTNNQVMLFGRARSCFPSTHVAMRAGNGPPPAKRRKTDPEENSASSTGLPSWVDNLLAFLSVHLSSRLEPELYELLFPSTQPPVNAQGCSSRQVIINMYDPGQGISPHVDLLRRFGDGILICSFLSGTVMDFRPADASVGGASSDSPHIKYSVFLPPRSVAVLNGPGRYAWTHGIEGRLVDRVEQADNPAQSVKATPRSAFP</sequence>
<dbReference type="SUPFAM" id="SSF51197">
    <property type="entry name" value="Clavaminate synthase-like"/>
    <property type="match status" value="1"/>
</dbReference>
<protein>
    <recommendedName>
        <fullName evidence="2">Fe2OG dioxygenase domain-containing protein</fullName>
    </recommendedName>
</protein>
<keyword evidence="4" id="KW-1185">Reference proteome</keyword>
<evidence type="ECO:0000313" key="4">
    <source>
        <dbReference type="Proteomes" id="UP000836404"/>
    </source>
</evidence>
<dbReference type="GO" id="GO:0016706">
    <property type="term" value="F:2-oxoglutarate-dependent dioxygenase activity"/>
    <property type="evidence" value="ECO:0007669"/>
    <property type="project" value="TreeGrafter"/>
</dbReference>
<dbReference type="PROSITE" id="PS51471">
    <property type="entry name" value="FE2OG_OXY"/>
    <property type="match status" value="1"/>
</dbReference>
<evidence type="ECO:0000256" key="1">
    <source>
        <dbReference type="SAM" id="MobiDB-lite"/>
    </source>
</evidence>
<dbReference type="InterPro" id="IPR037151">
    <property type="entry name" value="AlkB-like_sf"/>
</dbReference>
<feature type="region of interest" description="Disordered" evidence="1">
    <location>
        <begin position="135"/>
        <end position="162"/>
    </location>
</feature>
<dbReference type="EMBL" id="CAJHJF010007734">
    <property type="protein sequence ID" value="CAD6964619.1"/>
    <property type="molecule type" value="Genomic_DNA"/>
</dbReference>
<accession>A0A9N8QNK5</accession>
<dbReference type="InterPro" id="IPR032870">
    <property type="entry name" value="ALKBH7-like"/>
</dbReference>
<feature type="compositionally biased region" description="Low complexity" evidence="1">
    <location>
        <begin position="61"/>
        <end position="75"/>
    </location>
</feature>
<dbReference type="InterPro" id="IPR027450">
    <property type="entry name" value="AlkB-like"/>
</dbReference>